<keyword evidence="12" id="KW-1185">Reference proteome</keyword>
<dbReference type="OrthoDB" id="9985059at2759"/>
<feature type="signal peptide" evidence="10">
    <location>
        <begin position="1"/>
        <end position="20"/>
    </location>
</feature>
<dbReference type="Proteomes" id="UP000196158">
    <property type="component" value="Unassembled WGS sequence"/>
</dbReference>
<sequence>MLFVSLLSIILLLFPITARANEGLVAQKSVPVLLFSHRVSPGLLKYQKNYDPKSIVPVESFKIISQELINHCNSDAYIYVNIPGLRKLDLVEYEDELVFLQRYVNQSSTKLKFEQVKTLPQDYYSDLIEYTKETCKFEGHIKLEGNNSDDFTTYLDSGKRIIEINYTPLPGDETARLQSVIDFDGYLREILAQLPSPDQTVILTSLQPSLVPERDYKPMSIFPKLFENLKEVEMNNMILDVAPLTNKYSPKFTGMEDVPLNIFDVEFYKENKSFILSIVIVLITFEIVSVFQQVSKSKNAPQNSKPKKDIKIKKKQEVAEITSLKAKKDNRTVLTKVNKSKETSKEK</sequence>
<keyword evidence="7" id="KW-1133">Transmembrane helix</keyword>
<reference evidence="11 12" key="1">
    <citation type="submission" date="2017-04" db="EMBL/GenBank/DDBJ databases">
        <authorList>
            <person name="Afonso C.L."/>
            <person name="Miller P.J."/>
            <person name="Scott M.A."/>
            <person name="Spackman E."/>
            <person name="Goraichik I."/>
            <person name="Dimitrov K.M."/>
            <person name="Suarez D.L."/>
            <person name="Swayne D.E."/>
        </authorList>
    </citation>
    <scope>NUCLEOTIDE SEQUENCE [LARGE SCALE GENOMIC DNA]</scope>
</reference>
<feature type="chain" id="PRO_5012191778" description="Protein BIG1" evidence="10">
    <location>
        <begin position="21"/>
        <end position="347"/>
    </location>
</feature>
<organism evidence="11 12">
    <name type="scientific">Maudiozyma saulgeensis</name>
    <dbReference type="NCBI Taxonomy" id="1789683"/>
    <lineage>
        <taxon>Eukaryota</taxon>
        <taxon>Fungi</taxon>
        <taxon>Dikarya</taxon>
        <taxon>Ascomycota</taxon>
        <taxon>Saccharomycotina</taxon>
        <taxon>Saccharomycetes</taxon>
        <taxon>Saccharomycetales</taxon>
        <taxon>Saccharomycetaceae</taxon>
        <taxon>Maudiozyma</taxon>
    </lineage>
</organism>
<evidence type="ECO:0000256" key="5">
    <source>
        <dbReference type="ARBA" id="ARBA00022729"/>
    </source>
</evidence>
<evidence type="ECO:0000256" key="7">
    <source>
        <dbReference type="ARBA" id="ARBA00022989"/>
    </source>
</evidence>
<keyword evidence="5 10" id="KW-0732">Signal</keyword>
<dbReference type="GO" id="GO:0071555">
    <property type="term" value="P:cell wall organization"/>
    <property type="evidence" value="ECO:0007669"/>
    <property type="project" value="UniProtKB-KW"/>
</dbReference>
<evidence type="ECO:0000256" key="8">
    <source>
        <dbReference type="ARBA" id="ARBA00023136"/>
    </source>
</evidence>
<protein>
    <recommendedName>
        <fullName evidence="3">Protein BIG1</fullName>
    </recommendedName>
</protein>
<keyword evidence="6" id="KW-0256">Endoplasmic reticulum</keyword>
<comment type="similarity">
    <text evidence="2">Belongs to the BIG1 family.</text>
</comment>
<keyword evidence="4" id="KW-0812">Transmembrane</keyword>
<proteinExistence type="inferred from homology"/>
<dbReference type="GO" id="GO:0009272">
    <property type="term" value="P:fungal-type cell wall biogenesis"/>
    <property type="evidence" value="ECO:0007669"/>
    <property type="project" value="TreeGrafter"/>
</dbReference>
<accession>A0A1X7QXF6</accession>
<evidence type="ECO:0000313" key="12">
    <source>
        <dbReference type="Proteomes" id="UP000196158"/>
    </source>
</evidence>
<gene>
    <name evidence="11" type="ORF">KASA_0Q05203G</name>
</gene>
<evidence type="ECO:0000256" key="3">
    <source>
        <dbReference type="ARBA" id="ARBA00022089"/>
    </source>
</evidence>
<keyword evidence="8" id="KW-0472">Membrane</keyword>
<evidence type="ECO:0000256" key="10">
    <source>
        <dbReference type="SAM" id="SignalP"/>
    </source>
</evidence>
<comment type="subcellular location">
    <subcellularLocation>
        <location evidence="1">Endoplasmic reticulum membrane</location>
        <topology evidence="1">Single-pass type I membrane protein</topology>
    </subcellularLocation>
</comment>
<evidence type="ECO:0000256" key="1">
    <source>
        <dbReference type="ARBA" id="ARBA00004115"/>
    </source>
</evidence>
<evidence type="ECO:0000256" key="2">
    <source>
        <dbReference type="ARBA" id="ARBA00008203"/>
    </source>
</evidence>
<dbReference type="GO" id="GO:0006078">
    <property type="term" value="P:(1-&gt;6)-beta-D-glucan biosynthetic process"/>
    <property type="evidence" value="ECO:0007669"/>
    <property type="project" value="TreeGrafter"/>
</dbReference>
<dbReference type="PANTHER" id="PTHR28285">
    <property type="entry name" value="PROTEIN BIG1"/>
    <property type="match status" value="1"/>
</dbReference>
<dbReference type="GO" id="GO:0005789">
    <property type="term" value="C:endoplasmic reticulum membrane"/>
    <property type="evidence" value="ECO:0007669"/>
    <property type="project" value="UniProtKB-SubCell"/>
</dbReference>
<name>A0A1X7QXF6_9SACH</name>
<evidence type="ECO:0000256" key="6">
    <source>
        <dbReference type="ARBA" id="ARBA00022824"/>
    </source>
</evidence>
<keyword evidence="9" id="KW-0961">Cell wall biogenesis/degradation</keyword>
<dbReference type="EMBL" id="FXLY01000002">
    <property type="protein sequence ID" value="SMN18102.1"/>
    <property type="molecule type" value="Genomic_DNA"/>
</dbReference>
<evidence type="ECO:0000256" key="9">
    <source>
        <dbReference type="ARBA" id="ARBA00023316"/>
    </source>
</evidence>
<evidence type="ECO:0000313" key="11">
    <source>
        <dbReference type="EMBL" id="SMN18102.1"/>
    </source>
</evidence>
<dbReference type="STRING" id="1789683.A0A1X7QXF6"/>
<dbReference type="InterPro" id="IPR037654">
    <property type="entry name" value="Big1"/>
</dbReference>
<evidence type="ECO:0000256" key="4">
    <source>
        <dbReference type="ARBA" id="ARBA00022692"/>
    </source>
</evidence>
<dbReference type="AlphaFoldDB" id="A0A1X7QXF6"/>
<dbReference type="PANTHER" id="PTHR28285:SF1">
    <property type="entry name" value="PROTEIN BIG1"/>
    <property type="match status" value="1"/>
</dbReference>